<evidence type="ECO:0000313" key="7">
    <source>
        <dbReference type="EMBL" id="MFC7280180.1"/>
    </source>
</evidence>
<dbReference type="InterPro" id="IPR036388">
    <property type="entry name" value="WH-like_DNA-bd_sf"/>
</dbReference>
<keyword evidence="8" id="KW-1185">Reference proteome</keyword>
<dbReference type="GO" id="GO:0008483">
    <property type="term" value="F:transaminase activity"/>
    <property type="evidence" value="ECO:0007669"/>
    <property type="project" value="UniProtKB-KW"/>
</dbReference>
<keyword evidence="7" id="KW-0032">Aminotransferase</keyword>
<dbReference type="Gene3D" id="3.40.640.10">
    <property type="entry name" value="Type I PLP-dependent aspartate aminotransferase-like (Major domain)"/>
    <property type="match status" value="1"/>
</dbReference>
<dbReference type="Proteomes" id="UP001596548">
    <property type="component" value="Unassembled WGS sequence"/>
</dbReference>
<accession>A0ABW2I5K7</accession>
<dbReference type="SUPFAM" id="SSF46785">
    <property type="entry name" value="Winged helix' DNA-binding domain"/>
    <property type="match status" value="1"/>
</dbReference>
<dbReference type="InterPro" id="IPR015424">
    <property type="entry name" value="PyrdxlP-dep_Trfase"/>
</dbReference>
<comment type="caution">
    <text evidence="7">The sequence shown here is derived from an EMBL/GenBank/DDBJ whole genome shotgun (WGS) entry which is preliminary data.</text>
</comment>
<dbReference type="EMBL" id="JBHTBJ010000083">
    <property type="protein sequence ID" value="MFC7280180.1"/>
    <property type="molecule type" value="Genomic_DNA"/>
</dbReference>
<dbReference type="Pfam" id="PF00155">
    <property type="entry name" value="Aminotran_1_2"/>
    <property type="match status" value="1"/>
</dbReference>
<dbReference type="InterPro" id="IPR036390">
    <property type="entry name" value="WH_DNA-bd_sf"/>
</dbReference>
<evidence type="ECO:0000256" key="5">
    <source>
        <dbReference type="ARBA" id="ARBA00023163"/>
    </source>
</evidence>
<evidence type="ECO:0000256" key="4">
    <source>
        <dbReference type="ARBA" id="ARBA00023125"/>
    </source>
</evidence>
<feature type="domain" description="HTH gntR-type" evidence="6">
    <location>
        <begin position="11"/>
        <end position="79"/>
    </location>
</feature>
<evidence type="ECO:0000256" key="2">
    <source>
        <dbReference type="ARBA" id="ARBA00022898"/>
    </source>
</evidence>
<gene>
    <name evidence="7" type="ORF">ACFQS1_40010</name>
</gene>
<dbReference type="InterPro" id="IPR000524">
    <property type="entry name" value="Tscrpt_reg_HTH_GntR"/>
</dbReference>
<dbReference type="InterPro" id="IPR004839">
    <property type="entry name" value="Aminotransferase_I/II_large"/>
</dbReference>
<dbReference type="InterPro" id="IPR015421">
    <property type="entry name" value="PyrdxlP-dep_Trfase_major"/>
</dbReference>
<keyword evidence="4" id="KW-0238">DNA-binding</keyword>
<dbReference type="SMART" id="SM00345">
    <property type="entry name" value="HTH_GNTR"/>
    <property type="match status" value="1"/>
</dbReference>
<comment type="similarity">
    <text evidence="1">In the C-terminal section; belongs to the class-I pyridoxal-phosphate-dependent aminotransferase family.</text>
</comment>
<dbReference type="RefSeq" id="WP_378978222.1">
    <property type="nucleotide sequence ID" value="NZ_JBHTBJ010000083.1"/>
</dbReference>
<dbReference type="InterPro" id="IPR051446">
    <property type="entry name" value="HTH_trans_reg/aminotransferase"/>
</dbReference>
<evidence type="ECO:0000313" key="8">
    <source>
        <dbReference type="Proteomes" id="UP001596548"/>
    </source>
</evidence>
<proteinExistence type="inferred from homology"/>
<dbReference type="CDD" id="cd07377">
    <property type="entry name" value="WHTH_GntR"/>
    <property type="match status" value="1"/>
</dbReference>
<dbReference type="CDD" id="cd00609">
    <property type="entry name" value="AAT_like"/>
    <property type="match status" value="1"/>
</dbReference>
<evidence type="ECO:0000259" key="6">
    <source>
        <dbReference type="PROSITE" id="PS50949"/>
    </source>
</evidence>
<dbReference type="PANTHER" id="PTHR46577">
    <property type="entry name" value="HTH-TYPE TRANSCRIPTIONAL REGULATORY PROTEIN GABR"/>
    <property type="match status" value="1"/>
</dbReference>
<dbReference type="PRINTS" id="PR00035">
    <property type="entry name" value="HTHGNTR"/>
</dbReference>
<protein>
    <submittedName>
        <fullName evidence="7">PLP-dependent aminotransferase family protein</fullName>
    </submittedName>
</protein>
<evidence type="ECO:0000256" key="1">
    <source>
        <dbReference type="ARBA" id="ARBA00005384"/>
    </source>
</evidence>
<dbReference type="PROSITE" id="PS50949">
    <property type="entry name" value="HTH_GNTR"/>
    <property type="match status" value="1"/>
</dbReference>
<organism evidence="7 8">
    <name type="scientific">Paractinoplanes rhizophilus</name>
    <dbReference type="NCBI Taxonomy" id="1416877"/>
    <lineage>
        <taxon>Bacteria</taxon>
        <taxon>Bacillati</taxon>
        <taxon>Actinomycetota</taxon>
        <taxon>Actinomycetes</taxon>
        <taxon>Micromonosporales</taxon>
        <taxon>Micromonosporaceae</taxon>
        <taxon>Paractinoplanes</taxon>
    </lineage>
</organism>
<dbReference type="Gene3D" id="1.10.10.10">
    <property type="entry name" value="Winged helix-like DNA-binding domain superfamily/Winged helix DNA-binding domain"/>
    <property type="match status" value="1"/>
</dbReference>
<sequence length="498" mass="53806">MRIPVDRDSAVPVYRQVELWLRASIEDGALPAGTRLPASRALAAELGLSRITVVNAYAALEGDGLLVTRTGSGTFVEGRGGGPPLGAGATEWPLWQRMLPVPEKVTEPAWPVTDRPDLISFTGVGDTRLFPVKELQSTMGEVLRQAGTAALDYGSLTDGYHPLQETICQLLASQGIRTAATGVVVTSGSQQALALVCQVLLTPGDTVLVEQPTYNLALDLFRVLRLRPVGIPVDRSGMRVELVERALQQHHPRLIYTIPNFQNPTGACLSGERRHQLLALARRYNVPILEDDYAGDLRYEGRSQPAIKALDPGGHVIYVGTFAKLLMPGLRVGYLVADGPVRDLLATHKRAQDLTTSPLMQRIVDRYVTVGRYQAHLRRTTRLYRRRRDALLTALAADLPEVAVEPPTGGLFAWLRLPPGVTGNALLPIARAEGVEFAPGDAFFPDPADGAPFIRLNFATRTPEEIALGVTRLSAALRRFRGAAGVGDSGATPNGVGR</sequence>
<keyword evidence="5" id="KW-0804">Transcription</keyword>
<evidence type="ECO:0000256" key="3">
    <source>
        <dbReference type="ARBA" id="ARBA00023015"/>
    </source>
</evidence>
<name>A0ABW2I5K7_9ACTN</name>
<keyword evidence="3" id="KW-0805">Transcription regulation</keyword>
<dbReference type="PANTHER" id="PTHR46577:SF1">
    <property type="entry name" value="HTH-TYPE TRANSCRIPTIONAL REGULATORY PROTEIN GABR"/>
    <property type="match status" value="1"/>
</dbReference>
<dbReference type="SUPFAM" id="SSF53383">
    <property type="entry name" value="PLP-dependent transferases"/>
    <property type="match status" value="1"/>
</dbReference>
<keyword evidence="2" id="KW-0663">Pyridoxal phosphate</keyword>
<keyword evidence="7" id="KW-0808">Transferase</keyword>
<reference evidence="8" key="1">
    <citation type="journal article" date="2019" name="Int. J. Syst. Evol. Microbiol.">
        <title>The Global Catalogue of Microorganisms (GCM) 10K type strain sequencing project: providing services to taxonomists for standard genome sequencing and annotation.</title>
        <authorList>
            <consortium name="The Broad Institute Genomics Platform"/>
            <consortium name="The Broad Institute Genome Sequencing Center for Infectious Disease"/>
            <person name="Wu L."/>
            <person name="Ma J."/>
        </authorList>
    </citation>
    <scope>NUCLEOTIDE SEQUENCE [LARGE SCALE GENOMIC DNA]</scope>
    <source>
        <strain evidence="8">XZYJT-10</strain>
    </source>
</reference>
<dbReference type="Pfam" id="PF00392">
    <property type="entry name" value="GntR"/>
    <property type="match status" value="1"/>
</dbReference>